<proteinExistence type="predicted"/>
<geneLocation type="plasmid" evidence="1">
    <name>pNK546b</name>
</geneLocation>
<dbReference type="EMBL" id="MN583270">
    <property type="protein sequence ID" value="QHU24383.1"/>
    <property type="molecule type" value="Genomic_DNA"/>
</dbReference>
<dbReference type="AlphaFoldDB" id="A0A6C0L562"/>
<name>A0A6C0L562_PSEAI</name>
<keyword evidence="1" id="KW-0614">Plasmid</keyword>
<accession>A0A6C0L562</accession>
<sequence>MNVARCIGCGCDDYHACWDEIAGQPCGWLRVDRGRGLGVCSTCPEHTERWDAGDTSLDVPVEVDQGATEALMQKCRSAH</sequence>
<organism evidence="1">
    <name type="scientific">Pseudomonas aeruginosa</name>
    <dbReference type="NCBI Taxonomy" id="287"/>
    <lineage>
        <taxon>Bacteria</taxon>
        <taxon>Pseudomonadati</taxon>
        <taxon>Pseudomonadota</taxon>
        <taxon>Gammaproteobacteria</taxon>
        <taxon>Pseudomonadales</taxon>
        <taxon>Pseudomonadaceae</taxon>
        <taxon>Pseudomonas</taxon>
    </lineage>
</organism>
<protein>
    <submittedName>
        <fullName evidence="1">Uncharacterized protein</fullName>
    </submittedName>
</protein>
<reference evidence="1" key="1">
    <citation type="submission" date="2019-10" db="EMBL/GenBank/DDBJ databases">
        <title>Extensively Drug-Resistant Pseudomonas aeruginosa ST664 clone carrying KPC-2-encoding megaplasmid in a burn clinic.</title>
        <authorList>
            <person name="Li Z."/>
            <person name="Cai Z."/>
            <person name="Cai Z."/>
            <person name="Zhang Y."/>
            <person name="Fu T."/>
            <person name="Jin Y."/>
            <person name="Cheng Z."/>
            <person name="Jin S."/>
            <person name="Wu W."/>
            <person name="Yang L."/>
            <person name="Bai F."/>
        </authorList>
    </citation>
    <scope>NUCLEOTIDE SEQUENCE</scope>
    <source>
        <strain evidence="1">NK546</strain>
        <plasmid evidence="1">pNK546b</plasmid>
    </source>
</reference>
<evidence type="ECO:0000313" key="1">
    <source>
        <dbReference type="EMBL" id="QHU24383.1"/>
    </source>
</evidence>